<organism evidence="9 10">
    <name type="scientific">Frankia alni (strain DSM 45986 / CECT 9034 / ACN14a)</name>
    <dbReference type="NCBI Taxonomy" id="326424"/>
    <lineage>
        <taxon>Bacteria</taxon>
        <taxon>Bacillati</taxon>
        <taxon>Actinomycetota</taxon>
        <taxon>Actinomycetes</taxon>
        <taxon>Frankiales</taxon>
        <taxon>Frankiaceae</taxon>
        <taxon>Frankia</taxon>
    </lineage>
</organism>
<evidence type="ECO:0000256" key="2">
    <source>
        <dbReference type="ARBA" id="ARBA00022692"/>
    </source>
</evidence>
<feature type="transmembrane region" description="Helical" evidence="7">
    <location>
        <begin position="590"/>
        <end position="607"/>
    </location>
</feature>
<evidence type="ECO:0000313" key="9">
    <source>
        <dbReference type="EMBL" id="CAJ59668.1"/>
    </source>
</evidence>
<keyword evidence="4 7" id="KW-1133">Transmembrane helix</keyword>
<feature type="region of interest" description="Disordered" evidence="6">
    <location>
        <begin position="652"/>
        <end position="725"/>
    </location>
</feature>
<dbReference type="GO" id="GO:0017004">
    <property type="term" value="P:cytochrome complex assembly"/>
    <property type="evidence" value="ECO:0007669"/>
    <property type="project" value="UniProtKB-KW"/>
</dbReference>
<dbReference type="GO" id="GO:0016020">
    <property type="term" value="C:membrane"/>
    <property type="evidence" value="ECO:0007669"/>
    <property type="project" value="UniProtKB-SubCell"/>
</dbReference>
<feature type="transmembrane region" description="Helical" evidence="7">
    <location>
        <begin position="198"/>
        <end position="219"/>
    </location>
</feature>
<keyword evidence="10" id="KW-1185">Reference proteome</keyword>
<name>Q0RRZ7_FRAAA</name>
<evidence type="ECO:0000256" key="1">
    <source>
        <dbReference type="ARBA" id="ARBA00004141"/>
    </source>
</evidence>
<dbReference type="InterPro" id="IPR023494">
    <property type="entry name" value="Cyt_c_bgen_Ccs1/CcsB/ResB"/>
</dbReference>
<dbReference type="PANTHER" id="PTHR31566">
    <property type="entry name" value="CYTOCHROME C BIOGENESIS PROTEIN CCS1, CHLOROPLASTIC"/>
    <property type="match status" value="1"/>
</dbReference>
<evidence type="ECO:0000256" key="3">
    <source>
        <dbReference type="ARBA" id="ARBA00022748"/>
    </source>
</evidence>
<evidence type="ECO:0000256" key="4">
    <source>
        <dbReference type="ARBA" id="ARBA00022989"/>
    </source>
</evidence>
<comment type="subcellular location">
    <subcellularLocation>
        <location evidence="1">Membrane</location>
        <topology evidence="1">Multi-pass membrane protein</topology>
    </subcellularLocation>
</comment>
<dbReference type="HOGENOM" id="CLU_023092_0_0_11"/>
<dbReference type="KEGG" id="fal:FRAAL1003"/>
<reference evidence="9 10" key="1">
    <citation type="journal article" date="2007" name="Genome Res.">
        <title>Genome characteristics of facultatively symbiotic Frankia sp. strains reflect host range and host plant biogeography.</title>
        <authorList>
            <person name="Normand P."/>
            <person name="Lapierre P."/>
            <person name="Tisa L.S."/>
            <person name="Gogarten J.P."/>
            <person name="Alloisio N."/>
            <person name="Bagnarol E."/>
            <person name="Bassi C.A."/>
            <person name="Berry A.M."/>
            <person name="Bickhart D.M."/>
            <person name="Choisne N."/>
            <person name="Couloux A."/>
            <person name="Cournoyer B."/>
            <person name="Cruveiller S."/>
            <person name="Daubin V."/>
            <person name="Demange N."/>
            <person name="Francino M.P."/>
            <person name="Goltsman E."/>
            <person name="Huang Y."/>
            <person name="Kopp O.R."/>
            <person name="Labarre L."/>
            <person name="Lapidus A."/>
            <person name="Lavire C."/>
            <person name="Marechal J."/>
            <person name="Martinez M."/>
            <person name="Mastronunzio J.E."/>
            <person name="Mullin B.C."/>
            <person name="Niemann J."/>
            <person name="Pujic P."/>
            <person name="Rawnsley T."/>
            <person name="Rouy Z."/>
            <person name="Schenowitz C."/>
            <person name="Sellstedt A."/>
            <person name="Tavares F."/>
            <person name="Tomkins J.P."/>
            <person name="Vallenet D."/>
            <person name="Valverde C."/>
            <person name="Wall L.G."/>
            <person name="Wang Y."/>
            <person name="Medigue C."/>
            <person name="Benson D.R."/>
        </authorList>
    </citation>
    <scope>NUCLEOTIDE SEQUENCE [LARGE SCALE GENOMIC DNA]</scope>
    <source>
        <strain evidence="10">DSM 45986 / CECT 9034 / ACN14a</strain>
    </source>
</reference>
<evidence type="ECO:0000259" key="8">
    <source>
        <dbReference type="Pfam" id="PF05140"/>
    </source>
</evidence>
<evidence type="ECO:0000256" key="6">
    <source>
        <dbReference type="SAM" id="MobiDB-lite"/>
    </source>
</evidence>
<evidence type="ECO:0000256" key="7">
    <source>
        <dbReference type="SAM" id="Phobius"/>
    </source>
</evidence>
<sequence>MTSSTRPHQPAGAATDLAPKPGPGDPAAADPAGTLDSAGTIDEEAVGFDPDSSGGRRLPEGHADARVAVAPDAFAPPGADRADGLDPDPAPAGGARRAAAGGARRAAAGGADGAGGQPGPAPGGTRAGRHPALALAVRSWRQLTSMRTALVLLFLLALAAVPGSLLPQRNINPMRVDQYLSKHQTLGPLLDKLSGFDVFAAPWFAAIYLLLFISLIGCLSSRIRWHARALFTAPPKAPARPGRLPGGSAWTSPLAPADATAAARAALRRRRFRASVARAGTRRPDGSADHSVAAEKGYLRETGNLVFHVALVGLLAAVGFGSWFGYQGTTLVVTGDSMANTIISYDQFSGGKLVDTAKLRPFSLTLNRFAAAYEPNGEPSDFRADVTYSPDLDAPTRQATIRVNHPLVLGNAKIYLIGHGYAPHFVLRDARGRTVWQGNVPCTPRDGMFTSTCTVKIPDTGLAPLGVRKEPQQLAFSGVFTPTTHLDPTQGYVSTFPAARAPGLTITGFVGNLHLDEGVPQNVYTVDTRDMRQLTLTGPAGAARNAQVLAVNNPRQRTLTGLPGGLSLEADSVAEFATFQVKSDPFKREALIFAVLIIVGLIASLRVHRRRLWVRASPAPGGGSVVEIGGLSRSHGDGFVVELGQLTTLVREATGPTGGRDPAPSAGSPGSPGSPESAGPAAPSGAVAPPDTSAAPGTGAAAPGTTESRGTAAGGAASNASEREH</sequence>
<accession>Q0RRZ7</accession>
<dbReference type="STRING" id="326424.FRAAL1003"/>
<feature type="transmembrane region" description="Helical" evidence="7">
    <location>
        <begin position="148"/>
        <end position="166"/>
    </location>
</feature>
<keyword evidence="5 7" id="KW-0472">Membrane</keyword>
<dbReference type="RefSeq" id="WP_011602230.1">
    <property type="nucleotide sequence ID" value="NC_008278.1"/>
</dbReference>
<gene>
    <name evidence="9" type="ordered locus">FRAAL1003</name>
</gene>
<dbReference type="AlphaFoldDB" id="Q0RRZ7"/>
<proteinExistence type="predicted"/>
<evidence type="ECO:0000256" key="5">
    <source>
        <dbReference type="ARBA" id="ARBA00023136"/>
    </source>
</evidence>
<dbReference type="InterPro" id="IPR007816">
    <property type="entry name" value="ResB-like_domain"/>
</dbReference>
<protein>
    <submittedName>
        <fullName evidence="9">Cytochrome C biogenesis membrane protein</fullName>
    </submittedName>
</protein>
<dbReference type="eggNOG" id="COG1333">
    <property type="taxonomic scope" value="Bacteria"/>
</dbReference>
<evidence type="ECO:0000313" key="10">
    <source>
        <dbReference type="Proteomes" id="UP000000657"/>
    </source>
</evidence>
<dbReference type="EMBL" id="CT573213">
    <property type="protein sequence ID" value="CAJ59668.1"/>
    <property type="molecule type" value="Genomic_DNA"/>
</dbReference>
<keyword evidence="3" id="KW-0201">Cytochrome c-type biogenesis</keyword>
<feature type="compositionally biased region" description="Low complexity" evidence="6">
    <location>
        <begin position="91"/>
        <end position="109"/>
    </location>
</feature>
<keyword evidence="2 7" id="KW-0812">Transmembrane</keyword>
<dbReference type="Proteomes" id="UP000000657">
    <property type="component" value="Chromosome"/>
</dbReference>
<feature type="region of interest" description="Disordered" evidence="6">
    <location>
        <begin position="1"/>
        <end position="127"/>
    </location>
</feature>
<feature type="domain" description="ResB-like" evidence="8">
    <location>
        <begin position="146"/>
        <end position="642"/>
    </location>
</feature>
<dbReference type="OrthoDB" id="3949537at2"/>
<feature type="transmembrane region" description="Helical" evidence="7">
    <location>
        <begin position="305"/>
        <end position="326"/>
    </location>
</feature>
<feature type="compositionally biased region" description="Low complexity" evidence="6">
    <location>
        <begin position="662"/>
        <end position="725"/>
    </location>
</feature>
<dbReference type="Pfam" id="PF05140">
    <property type="entry name" value="ResB"/>
    <property type="match status" value="1"/>
</dbReference>
<dbReference type="PANTHER" id="PTHR31566:SF0">
    <property type="entry name" value="CYTOCHROME C BIOGENESIS PROTEIN CCS1, CHLOROPLASTIC"/>
    <property type="match status" value="1"/>
</dbReference>